<protein>
    <submittedName>
        <fullName evidence="1">Uncharacterized protein</fullName>
    </submittedName>
</protein>
<reference evidence="1" key="1">
    <citation type="journal article" date="2021" name="Proc. Natl. Acad. Sci. U.S.A.">
        <title>A Catalog of Tens of Thousands of Viruses from Human Metagenomes Reveals Hidden Associations with Chronic Diseases.</title>
        <authorList>
            <person name="Tisza M.J."/>
            <person name="Buck C.B."/>
        </authorList>
    </citation>
    <scope>NUCLEOTIDE SEQUENCE</scope>
    <source>
        <strain evidence="1">Ctx254</strain>
    </source>
</reference>
<organism evidence="1">
    <name type="scientific">Siphoviridae sp. ctx254</name>
    <dbReference type="NCBI Taxonomy" id="2825737"/>
    <lineage>
        <taxon>Viruses</taxon>
        <taxon>Duplodnaviria</taxon>
        <taxon>Heunggongvirae</taxon>
        <taxon>Uroviricota</taxon>
        <taxon>Caudoviricetes</taxon>
    </lineage>
</organism>
<accession>A0A8S5TVJ9</accession>
<evidence type="ECO:0000313" key="1">
    <source>
        <dbReference type="EMBL" id="DAF86228.1"/>
    </source>
</evidence>
<dbReference type="EMBL" id="BK015941">
    <property type="protein sequence ID" value="DAF86228.1"/>
    <property type="molecule type" value="Genomic_DNA"/>
</dbReference>
<proteinExistence type="predicted"/>
<dbReference type="Pfam" id="PF19880">
    <property type="entry name" value="DUF6353"/>
    <property type="match status" value="1"/>
</dbReference>
<dbReference type="InterPro" id="IPR045933">
    <property type="entry name" value="DUF6353"/>
</dbReference>
<sequence>MKMNEMMSNVCRFAAKTKFKIGKHSPEILMVCGAVGAVTSAVMACKATLKVNDILAAHQSSVATIHDVQDGKAAIKEGAEYTEEDAKKDLTTVYVQTGVKLVKLYAPAVILGTLSLGCMVGSNHILQKRNAALTAAYVTLDKAFNEYKGRVSERFGERVQHEIEHGVKAVEVESRVVNEDGTEEVVKSYIDETDGVHSPYDLIFDEMVDNWEPDAQINKNFLSMVETHASNLLRIRGYLFLNEVYRMIGKYNNGQQIYTPQGQIVGWIYDPNNESLQNRVKFGLDKMQGDRSVVLHFNIDGPIIDKI</sequence>
<name>A0A8S5TVJ9_9CAUD</name>